<accession>U6KT30</accession>
<dbReference type="VEuPathDB" id="ToxoDB:ETH2_0526200"/>
<keyword evidence="3" id="KW-1185">Reference proteome</keyword>
<protein>
    <submittedName>
        <fullName evidence="2">Uncharacterized protein</fullName>
    </submittedName>
</protein>
<sequence length="260" mass="27308">MAAFTASLPSATAAAAAEDDKVKMPYLFIDPGGERIPVLRHCSIDQSDAAAAAATAAGATTAAAESHEAAAQQASAEAAAGSDLSKGFAGIGVEDVGRFRLFSRERLLQLLPEGFAGEMHRDLLLIPSSSSPVGMMLRKTALELLLQLQHFADVQEALYGSSSSSSSSTSTGSSKAPRQQQQQAVATAPASYVLNYVATWARENGWLLLFEPFPSKFAADPTEIKRSAAGIYIQTAPAAGVERQLRDSRLTGVLLLLLLL</sequence>
<dbReference type="Proteomes" id="UP000030747">
    <property type="component" value="Unassembled WGS sequence"/>
</dbReference>
<evidence type="ECO:0000313" key="2">
    <source>
        <dbReference type="EMBL" id="CDJ40078.1"/>
    </source>
</evidence>
<reference evidence="2" key="2">
    <citation type="submission" date="2013-10" db="EMBL/GenBank/DDBJ databases">
        <authorList>
            <person name="Aslett M."/>
        </authorList>
    </citation>
    <scope>NUCLEOTIDE SEQUENCE [LARGE SCALE GENOMIC DNA]</scope>
    <source>
        <strain evidence="2">Houghton</strain>
    </source>
</reference>
<evidence type="ECO:0000256" key="1">
    <source>
        <dbReference type="SAM" id="MobiDB-lite"/>
    </source>
</evidence>
<evidence type="ECO:0000313" key="3">
    <source>
        <dbReference type="Proteomes" id="UP000030747"/>
    </source>
</evidence>
<feature type="region of interest" description="Disordered" evidence="1">
    <location>
        <begin position="162"/>
        <end position="181"/>
    </location>
</feature>
<dbReference type="AlphaFoldDB" id="U6KT30"/>
<dbReference type="GeneID" id="25257488"/>
<proteinExistence type="predicted"/>
<organism evidence="2 3">
    <name type="scientific">Eimeria tenella</name>
    <name type="common">Coccidian parasite</name>
    <dbReference type="NCBI Taxonomy" id="5802"/>
    <lineage>
        <taxon>Eukaryota</taxon>
        <taxon>Sar</taxon>
        <taxon>Alveolata</taxon>
        <taxon>Apicomplexa</taxon>
        <taxon>Conoidasida</taxon>
        <taxon>Coccidia</taxon>
        <taxon>Eucoccidiorida</taxon>
        <taxon>Eimeriorina</taxon>
        <taxon>Eimeriidae</taxon>
        <taxon>Eimeria</taxon>
    </lineage>
</organism>
<dbReference type="EMBL" id="HG674898">
    <property type="protein sequence ID" value="CDJ40078.1"/>
    <property type="molecule type" value="Genomic_DNA"/>
</dbReference>
<reference evidence="2" key="1">
    <citation type="submission" date="2013-10" db="EMBL/GenBank/DDBJ databases">
        <title>Genomic analysis of the causative agents of coccidiosis in chickens.</title>
        <authorList>
            <person name="Reid A.J."/>
            <person name="Blake D."/>
            <person name="Billington K."/>
            <person name="Browne H."/>
            <person name="Dunn M."/>
            <person name="Hung S."/>
            <person name="Kawahara F."/>
            <person name="Miranda-Saavedra D."/>
            <person name="Mourier T."/>
            <person name="Nagra H."/>
            <person name="Otto T.D."/>
            <person name="Rawlings N."/>
            <person name="Sanchez A."/>
            <person name="Sanders M."/>
            <person name="Subramaniam C."/>
            <person name="Tay Y."/>
            <person name="Dear P."/>
            <person name="Doerig C."/>
            <person name="Gruber A."/>
            <person name="Parkinson J."/>
            <person name="Shirley M."/>
            <person name="Wan K.L."/>
            <person name="Berriman M."/>
            <person name="Tomley F."/>
            <person name="Pain A."/>
        </authorList>
    </citation>
    <scope>NUCLEOTIDE SEQUENCE [LARGE SCALE GENOMIC DNA]</scope>
    <source>
        <strain evidence="2">Houghton</strain>
    </source>
</reference>
<dbReference type="VEuPathDB" id="ToxoDB:ETH_00042245"/>
<dbReference type="OrthoDB" id="274828at2759"/>
<gene>
    <name evidence="2" type="ORF">ETH_00042245</name>
</gene>
<dbReference type="RefSeq" id="XP_013230831.1">
    <property type="nucleotide sequence ID" value="XM_013375377.1"/>
</dbReference>
<name>U6KT30_EIMTE</name>